<reference evidence="1 2" key="1">
    <citation type="submission" date="2014-02" db="EMBL/GenBank/DDBJ databases">
        <authorList>
            <person name="Sears C."/>
            <person name="Carroll K."/>
            <person name="Sack B.R."/>
            <person name="Qadri F."/>
            <person name="Myers L.L."/>
            <person name="Chung G.-T."/>
            <person name="Escheverria P."/>
            <person name="Fraser C.M."/>
            <person name="Sadzewicz L."/>
            <person name="Shefchek K.A."/>
            <person name="Tallon L."/>
            <person name="Das S.P."/>
            <person name="Daugherty S."/>
            <person name="Mongodin E.F."/>
        </authorList>
    </citation>
    <scope>NUCLEOTIDE SEQUENCE [LARGE SCALE GENOMIC DNA]</scope>
    <source>
        <strain evidence="1 2">2-F-2 #4</strain>
    </source>
</reference>
<organism evidence="1 2">
    <name type="scientific">Bacteroides fragilis str. 2-F-2 #4</name>
    <dbReference type="NCBI Taxonomy" id="1339280"/>
    <lineage>
        <taxon>Bacteria</taxon>
        <taxon>Pseudomonadati</taxon>
        <taxon>Bacteroidota</taxon>
        <taxon>Bacteroidia</taxon>
        <taxon>Bacteroidales</taxon>
        <taxon>Bacteroidaceae</taxon>
        <taxon>Bacteroides</taxon>
    </lineage>
</organism>
<evidence type="ECO:0000313" key="1">
    <source>
        <dbReference type="EMBL" id="EXZ41715.1"/>
    </source>
</evidence>
<evidence type="ECO:0000313" key="2">
    <source>
        <dbReference type="Proteomes" id="UP000022272"/>
    </source>
</evidence>
<dbReference type="AlphaFoldDB" id="A0A015Y5K2"/>
<accession>A0A015Y5K2</accession>
<name>A0A015Y5K2_BACFG</name>
<dbReference type="RefSeq" id="WP_032564555.1">
    <property type="nucleotide sequence ID" value="NZ_JGDM01000191.1"/>
</dbReference>
<dbReference type="PATRIC" id="fig|1339280.3.peg.4905"/>
<protein>
    <submittedName>
        <fullName evidence="1">Uncharacterized protein</fullName>
    </submittedName>
</protein>
<dbReference type="EMBL" id="JGDM01000191">
    <property type="protein sequence ID" value="EXZ41715.1"/>
    <property type="molecule type" value="Genomic_DNA"/>
</dbReference>
<sequence>MTSKKEQQSEEDALIKRNNQAPGFPASLVRSRLQLLIERFIQYANFDLQEYIKAQRILKVDISITTLKEWYPGPNWKKDIDKAIRYFMKIEGKADANGNFDYFSLFSRAKLDNSGLHLNVDPEVLELYIIRAGNFNTELDYNVTKLFKCAYTHEMYWEMLKHDYPKFDYRFFLTPEEINNKFKTKYQNSNITTQIIEPSEREIRAIYDAGLSPRYITVTERRDVIGRCKKIVGWEFSIHNEERTKRQDLAAREAYIKIDRFLRSYLEHYRINILGQVSTFKSEKIIQLWMRLEKYEKTDTTQIKSQEAYLCFILQRYGINPRSKKIDKKAIPTAPLFEKQEKDLATGVTYWMQCLNHIQESPVNANIKELFGKLKFYNYTEDEDENTIVFATSQDVVNIIETYYIEDFKPILTKYFPGNLQIMYHVSL</sequence>
<proteinExistence type="predicted"/>
<dbReference type="Proteomes" id="UP000022272">
    <property type="component" value="Unassembled WGS sequence"/>
</dbReference>
<comment type="caution">
    <text evidence="1">The sequence shown here is derived from an EMBL/GenBank/DDBJ whole genome shotgun (WGS) entry which is preliminary data.</text>
</comment>
<gene>
    <name evidence="1" type="ORF">M076_5173</name>
</gene>